<feature type="region of interest" description="Disordered" evidence="5">
    <location>
        <begin position="454"/>
        <end position="477"/>
    </location>
</feature>
<evidence type="ECO:0000256" key="2">
    <source>
        <dbReference type="ARBA" id="ARBA00023125"/>
    </source>
</evidence>
<dbReference type="STRING" id="45354.A0A1L0BHD7"/>
<dbReference type="Pfam" id="PF04433">
    <property type="entry name" value="SWIRM"/>
    <property type="match status" value="1"/>
</dbReference>
<dbReference type="CDD" id="cd00167">
    <property type="entry name" value="SANT"/>
    <property type="match status" value="1"/>
</dbReference>
<dbReference type="GO" id="GO:0016514">
    <property type="term" value="C:SWI/SNF complex"/>
    <property type="evidence" value="ECO:0007669"/>
    <property type="project" value="TreeGrafter"/>
</dbReference>
<accession>A0A1L0BHD7</accession>
<protein>
    <submittedName>
        <fullName evidence="9">CIC11C00000001811</fullName>
    </submittedName>
</protein>
<evidence type="ECO:0000256" key="3">
    <source>
        <dbReference type="ARBA" id="ARBA00023163"/>
    </source>
</evidence>
<evidence type="ECO:0000256" key="4">
    <source>
        <dbReference type="ARBA" id="ARBA00023242"/>
    </source>
</evidence>
<dbReference type="InterPro" id="IPR001005">
    <property type="entry name" value="SANT/Myb"/>
</dbReference>
<keyword evidence="4" id="KW-0539">Nucleus</keyword>
<feature type="domain" description="SANT" evidence="8">
    <location>
        <begin position="474"/>
        <end position="525"/>
    </location>
</feature>
<dbReference type="Pfam" id="PF00249">
    <property type="entry name" value="Myb_DNA-binding"/>
    <property type="match status" value="1"/>
</dbReference>
<dbReference type="SUPFAM" id="SSF46689">
    <property type="entry name" value="Homeodomain-like"/>
    <property type="match status" value="2"/>
</dbReference>
<dbReference type="GO" id="GO:0045893">
    <property type="term" value="P:positive regulation of DNA-templated transcription"/>
    <property type="evidence" value="ECO:0007669"/>
    <property type="project" value="TreeGrafter"/>
</dbReference>
<dbReference type="PANTHER" id="PTHR12802:SF41">
    <property type="entry name" value="BRAHMA ASSOCIATED PROTEIN 155 KDA"/>
    <property type="match status" value="1"/>
</dbReference>
<dbReference type="GO" id="GO:0042393">
    <property type="term" value="F:histone binding"/>
    <property type="evidence" value="ECO:0007669"/>
    <property type="project" value="TreeGrafter"/>
</dbReference>
<evidence type="ECO:0000313" key="9">
    <source>
        <dbReference type="EMBL" id="SGZ50975.1"/>
    </source>
</evidence>
<feature type="compositionally biased region" description="Basic and acidic residues" evidence="5">
    <location>
        <begin position="595"/>
        <end position="611"/>
    </location>
</feature>
<sequence>MSDEKLSLLPQLDTNLDVDANLDVDSLNDNMDSALDDAMDENLDDNLDDNMDDQMDVKLDENLNQDQELYDMDLEMSTGDGADDLLDLNADQLEFDVGLQLDDNTDENAPANNEGDDISDLAADTALQTPQATHNGLLEPADDVSKDSQNDSNKPLDVNAEVDEDAESDSNPEPTSVIKEEGDTDVLENASESKKLPQDDKKSSKEDLATKPTSKESPSDPSSKATVKDSAKEDLGKSRRSTPPKILGDEDEEEDVEVKKELLVEDHLSDTEDTGMGLADVHADDKTRIRQTHAIVVPSYASWFNMKLIHQIEKDSLPEFFNLTHPSKSPKIYANYRNFMVNAYRLNPNEYLTLTSCRRNLVGDVGTLMRVHRFLNKWGLINYQVNPQFKPAYALEKMPNGSLVGLPYTGEFHVQYDTPRGLFPFETYKPSADNINAEKLKRLIDSKPSINGLADPHYEDQHASSEPPAKKQKLAEDDWSPTELASLLLGIKNHKNDWYKIAKVVGNRTPQECILKFLKMPIEDNFNKLSEKDLGILKFASNFPVLSADNPVISNLIFMTNLVDADVVKAASANASKVIEGELFKRVEEVYGKKKTDELKSEEGSDRKEDTTDSNGNGESPHDEKLDEEIKKEFEVESSTDLLGEAATSVLGSVAARSHLFANYEEREMQRMTNTILNQELNKIGVKIKKINELEKIYQRERQNLAQQQSEIFIDRLALTRSTVNITKKLSEAVSILKSTSDSLSSKELESIVSLISDAQSLLFKPAKLSIVDEEPSTTEESTSTTAGVSAVTKTEAVVKPLSVGTPQSFKVWVP</sequence>
<dbReference type="Pfam" id="PF16495">
    <property type="entry name" value="SWIRM-assoc_1"/>
    <property type="match status" value="1"/>
</dbReference>
<dbReference type="Gene3D" id="1.10.10.10">
    <property type="entry name" value="Winged helix-like DNA-binding domain superfamily/Winged helix DNA-binding domain"/>
    <property type="match status" value="1"/>
</dbReference>
<keyword evidence="10" id="KW-1185">Reference proteome</keyword>
<dbReference type="GO" id="GO:0003677">
    <property type="term" value="F:DNA binding"/>
    <property type="evidence" value="ECO:0007669"/>
    <property type="project" value="UniProtKB-KW"/>
</dbReference>
<keyword evidence="2" id="KW-0238">DNA-binding</keyword>
<feature type="region of interest" description="Disordered" evidence="5">
    <location>
        <begin position="135"/>
        <end position="258"/>
    </location>
</feature>
<evidence type="ECO:0000313" key="10">
    <source>
        <dbReference type="Proteomes" id="UP000182334"/>
    </source>
</evidence>
<evidence type="ECO:0000259" key="7">
    <source>
        <dbReference type="PROSITE" id="PS50934"/>
    </source>
</evidence>
<dbReference type="InterPro" id="IPR032451">
    <property type="entry name" value="SMARCC_C"/>
</dbReference>
<feature type="compositionally biased region" description="Basic and acidic residues" evidence="5">
    <location>
        <begin position="191"/>
        <end position="218"/>
    </location>
</feature>
<gene>
    <name evidence="9" type="ORF">SAMEA4029010_CIC11G00000001811</name>
</gene>
<feature type="compositionally biased region" description="Acidic residues" evidence="5">
    <location>
        <begin position="160"/>
        <end position="170"/>
    </location>
</feature>
<dbReference type="PROSITE" id="PS51293">
    <property type="entry name" value="SANT"/>
    <property type="match status" value="1"/>
</dbReference>
<evidence type="ECO:0000256" key="1">
    <source>
        <dbReference type="ARBA" id="ARBA00023015"/>
    </source>
</evidence>
<organism evidence="9 10">
    <name type="scientific">Sungouiella intermedia</name>
    <dbReference type="NCBI Taxonomy" id="45354"/>
    <lineage>
        <taxon>Eukaryota</taxon>
        <taxon>Fungi</taxon>
        <taxon>Dikarya</taxon>
        <taxon>Ascomycota</taxon>
        <taxon>Saccharomycotina</taxon>
        <taxon>Pichiomycetes</taxon>
        <taxon>Metschnikowiaceae</taxon>
        <taxon>Sungouiella</taxon>
    </lineage>
</organism>
<dbReference type="FunFam" id="1.10.10.10:FF:000020">
    <property type="entry name" value="SWI/SNF complex subunit SMARCC2 isoform c"/>
    <property type="match status" value="1"/>
</dbReference>
<feature type="region of interest" description="Disordered" evidence="5">
    <location>
        <begin position="595"/>
        <end position="628"/>
    </location>
</feature>
<feature type="domain" description="SWIRM" evidence="7">
    <location>
        <begin position="295"/>
        <end position="392"/>
    </location>
</feature>
<dbReference type="EMBL" id="LT635757">
    <property type="protein sequence ID" value="SGZ50975.1"/>
    <property type="molecule type" value="Genomic_DNA"/>
</dbReference>
<dbReference type="OrthoDB" id="118550at2759"/>
<dbReference type="SMART" id="SM00717">
    <property type="entry name" value="SANT"/>
    <property type="match status" value="1"/>
</dbReference>
<evidence type="ECO:0000259" key="8">
    <source>
        <dbReference type="PROSITE" id="PS51293"/>
    </source>
</evidence>
<keyword evidence="3" id="KW-0804">Transcription</keyword>
<dbReference type="PANTHER" id="PTHR12802">
    <property type="entry name" value="SWI/SNF COMPLEX-RELATED"/>
    <property type="match status" value="1"/>
</dbReference>
<proteinExistence type="predicted"/>
<dbReference type="AlphaFoldDB" id="A0A1L0BHD7"/>
<feature type="compositionally biased region" description="Basic and acidic residues" evidence="5">
    <location>
        <begin position="226"/>
        <end position="237"/>
    </location>
</feature>
<dbReference type="Gene3D" id="1.10.10.60">
    <property type="entry name" value="Homeodomain-like"/>
    <property type="match status" value="1"/>
</dbReference>
<evidence type="ECO:0000256" key="5">
    <source>
        <dbReference type="SAM" id="MobiDB-lite"/>
    </source>
</evidence>
<dbReference type="PROSITE" id="PS50934">
    <property type="entry name" value="SWIRM"/>
    <property type="match status" value="1"/>
</dbReference>
<dbReference type="InterPro" id="IPR017884">
    <property type="entry name" value="SANT_dom"/>
</dbReference>
<name>A0A1L0BHD7_9ASCO</name>
<dbReference type="FunFam" id="1.10.10.60:FF:000014">
    <property type="entry name" value="SWI/SNF complex subunit SMARCC2 isoform C"/>
    <property type="match status" value="1"/>
</dbReference>
<feature type="domain" description="Myb-like" evidence="6">
    <location>
        <begin position="471"/>
        <end position="521"/>
    </location>
</feature>
<keyword evidence="1" id="KW-0805">Transcription regulation</keyword>
<dbReference type="GO" id="GO:0006338">
    <property type="term" value="P:chromatin remodeling"/>
    <property type="evidence" value="ECO:0007669"/>
    <property type="project" value="UniProtKB-ARBA"/>
</dbReference>
<reference evidence="9 10" key="1">
    <citation type="submission" date="2016-10" db="EMBL/GenBank/DDBJ databases">
        <authorList>
            <person name="de Groot N.N."/>
        </authorList>
    </citation>
    <scope>NUCLEOTIDE SEQUENCE [LARGE SCALE GENOMIC DNA]</scope>
    <source>
        <strain evidence="9 10">CBS 141442</strain>
    </source>
</reference>
<dbReference type="InterPro" id="IPR007526">
    <property type="entry name" value="SWIRM"/>
</dbReference>
<dbReference type="InterPro" id="IPR009057">
    <property type="entry name" value="Homeodomain-like_sf"/>
</dbReference>
<dbReference type="PROSITE" id="PS50090">
    <property type="entry name" value="MYB_LIKE"/>
    <property type="match status" value="1"/>
</dbReference>
<dbReference type="Proteomes" id="UP000182334">
    <property type="component" value="Chromosome II"/>
</dbReference>
<evidence type="ECO:0000259" key="6">
    <source>
        <dbReference type="PROSITE" id="PS50090"/>
    </source>
</evidence>
<dbReference type="InterPro" id="IPR036388">
    <property type="entry name" value="WH-like_DNA-bd_sf"/>
</dbReference>